<dbReference type="SUPFAM" id="SSF53335">
    <property type="entry name" value="S-adenosyl-L-methionine-dependent methyltransferases"/>
    <property type="match status" value="1"/>
</dbReference>
<name>A0A439D5Z7_9PEZI</name>
<organism evidence="2 3">
    <name type="scientific">Xylaria grammica</name>
    <dbReference type="NCBI Taxonomy" id="363999"/>
    <lineage>
        <taxon>Eukaryota</taxon>
        <taxon>Fungi</taxon>
        <taxon>Dikarya</taxon>
        <taxon>Ascomycota</taxon>
        <taxon>Pezizomycotina</taxon>
        <taxon>Sordariomycetes</taxon>
        <taxon>Xylariomycetidae</taxon>
        <taxon>Xylariales</taxon>
        <taxon>Xylariaceae</taxon>
        <taxon>Xylaria</taxon>
    </lineage>
</organism>
<sequence>MTSTAIKEKYVMRENEGELERLANHHEIISHYIGGLVLAPVDLSQPNLRILDSGTADGLWLRELKSSTAIENPHTYIGTDINESFFPFPPPRNLFFHVQSITRPWPDNWHGTFDYVHQRLTLPGAGPVPIATCVSNLARLVKPGGWVELMEADFTGSSSNGPAAKLFEKLMAKFLDTIGVGFTYARTLPSLLENAGLENVQHKSFVIEYGAACPDEALGAKGISHLLSTSVGMLAFLKGLPGKDVDGEISRLPETLDEELKSRGACFTMIAAWGQQREDGNGKYS</sequence>
<proteinExistence type="inferred from homology"/>
<evidence type="ECO:0000313" key="3">
    <source>
        <dbReference type="Proteomes" id="UP000286045"/>
    </source>
</evidence>
<dbReference type="EMBL" id="RYZI01000139">
    <property type="protein sequence ID" value="RWA09821.1"/>
    <property type="molecule type" value="Genomic_DNA"/>
</dbReference>
<dbReference type="InterPro" id="IPR029063">
    <property type="entry name" value="SAM-dependent_MTases_sf"/>
</dbReference>
<dbReference type="AlphaFoldDB" id="A0A439D5Z7"/>
<dbReference type="Gene3D" id="3.40.50.150">
    <property type="entry name" value="Vaccinia Virus protein VP39"/>
    <property type="match status" value="1"/>
</dbReference>
<evidence type="ECO:0000256" key="1">
    <source>
        <dbReference type="ARBA" id="ARBA00038158"/>
    </source>
</evidence>
<dbReference type="CDD" id="cd02440">
    <property type="entry name" value="AdoMet_MTases"/>
    <property type="match status" value="1"/>
</dbReference>
<evidence type="ECO:0000313" key="2">
    <source>
        <dbReference type="EMBL" id="RWA09821.1"/>
    </source>
</evidence>
<dbReference type="PANTHER" id="PTHR43591:SF105">
    <property type="entry name" value="METHYLTRANSFERASE DOMAIN-CONTAINING PROTEIN-RELATED"/>
    <property type="match status" value="1"/>
</dbReference>
<dbReference type="PANTHER" id="PTHR43591">
    <property type="entry name" value="METHYLTRANSFERASE"/>
    <property type="match status" value="1"/>
</dbReference>
<keyword evidence="3" id="KW-1185">Reference proteome</keyword>
<evidence type="ECO:0008006" key="4">
    <source>
        <dbReference type="Google" id="ProtNLM"/>
    </source>
</evidence>
<reference evidence="2 3" key="1">
    <citation type="submission" date="2018-12" db="EMBL/GenBank/DDBJ databases">
        <title>Draft genome sequence of Xylaria grammica IHI A82.</title>
        <authorList>
            <person name="Buettner E."/>
            <person name="Kellner H."/>
        </authorList>
    </citation>
    <scope>NUCLEOTIDE SEQUENCE [LARGE SCALE GENOMIC DNA]</scope>
    <source>
        <strain evidence="2 3">IHI A82</strain>
    </source>
</reference>
<dbReference type="STRING" id="363999.A0A439D5Z7"/>
<comment type="similarity">
    <text evidence="1">Belongs to the methyltransferase superfamily. LaeA methyltransferase family.</text>
</comment>
<dbReference type="Pfam" id="PF13489">
    <property type="entry name" value="Methyltransf_23"/>
    <property type="match status" value="1"/>
</dbReference>
<gene>
    <name evidence="2" type="ORF">EKO27_g5297</name>
</gene>
<dbReference type="Proteomes" id="UP000286045">
    <property type="component" value="Unassembled WGS sequence"/>
</dbReference>
<dbReference type="GO" id="GO:0008168">
    <property type="term" value="F:methyltransferase activity"/>
    <property type="evidence" value="ECO:0007669"/>
    <property type="project" value="TreeGrafter"/>
</dbReference>
<accession>A0A439D5Z7</accession>
<comment type="caution">
    <text evidence="2">The sequence shown here is derived from an EMBL/GenBank/DDBJ whole genome shotgun (WGS) entry which is preliminary data.</text>
</comment>
<protein>
    <recommendedName>
        <fullName evidence="4">Methyltransferase domain-containing protein</fullName>
    </recommendedName>
</protein>